<feature type="compositionally biased region" description="Low complexity" evidence="1">
    <location>
        <begin position="40"/>
        <end position="61"/>
    </location>
</feature>
<reference evidence="3" key="1">
    <citation type="journal article" date="2005" name="Nature">
        <title>Sequencing of Aspergillus nidulans and comparative analysis with A. fumigatus and A. oryzae.</title>
        <authorList>
            <person name="Galagan J.E."/>
            <person name="Calvo S.E."/>
            <person name="Cuomo C."/>
            <person name="Ma L.J."/>
            <person name="Wortman J.R."/>
            <person name="Batzoglou S."/>
            <person name="Lee S.I."/>
            <person name="Basturkmen M."/>
            <person name="Spevak C.C."/>
            <person name="Clutterbuck J."/>
            <person name="Kapitonov V."/>
            <person name="Jurka J."/>
            <person name="Scazzocchio C."/>
            <person name="Farman M."/>
            <person name="Butler J."/>
            <person name="Purcell S."/>
            <person name="Harris S."/>
            <person name="Braus G.H."/>
            <person name="Draht O."/>
            <person name="Busch S."/>
            <person name="D'Enfert C."/>
            <person name="Bouchier C."/>
            <person name="Goldman G.H."/>
            <person name="Bell-Pedersen D."/>
            <person name="Griffiths-Jones S."/>
            <person name="Doonan J.H."/>
            <person name="Yu J."/>
            <person name="Vienken K."/>
            <person name="Pain A."/>
            <person name="Freitag M."/>
            <person name="Selker E.U."/>
            <person name="Archer D.B."/>
            <person name="Penalva M.A."/>
            <person name="Oakley B.R."/>
            <person name="Momany M."/>
            <person name="Tanaka T."/>
            <person name="Kumagai T."/>
            <person name="Asai K."/>
            <person name="Machida M."/>
            <person name="Nierman W.C."/>
            <person name="Denning D.W."/>
            <person name="Caddick M."/>
            <person name="Hynes M."/>
            <person name="Paoletti M."/>
            <person name="Fischer R."/>
            <person name="Miller B."/>
            <person name="Dyer P."/>
            <person name="Sachs M.S."/>
            <person name="Osmani S.A."/>
            <person name="Birren B.W."/>
        </authorList>
    </citation>
    <scope>NUCLEOTIDE SEQUENCE [LARGE SCALE GENOMIC DNA]</scope>
    <source>
        <strain evidence="3">FGSC A4 / ATCC 38163 / CBS 112.46 / NRRL 194 / M139</strain>
    </source>
</reference>
<keyword evidence="3" id="KW-1185">Reference proteome</keyword>
<evidence type="ECO:0000313" key="2">
    <source>
        <dbReference type="EMBL" id="CBF79411.1"/>
    </source>
</evidence>
<name>C8VBC8_EMENI</name>
<organism evidence="2 3">
    <name type="scientific">Emericella nidulans (strain FGSC A4 / ATCC 38163 / CBS 112.46 / NRRL 194 / M139)</name>
    <name type="common">Aspergillus nidulans</name>
    <dbReference type="NCBI Taxonomy" id="227321"/>
    <lineage>
        <taxon>Eukaryota</taxon>
        <taxon>Fungi</taxon>
        <taxon>Dikarya</taxon>
        <taxon>Ascomycota</taxon>
        <taxon>Pezizomycotina</taxon>
        <taxon>Eurotiomycetes</taxon>
        <taxon>Eurotiomycetidae</taxon>
        <taxon>Eurotiales</taxon>
        <taxon>Aspergillaceae</taxon>
        <taxon>Aspergillus</taxon>
        <taxon>Aspergillus subgen. Nidulantes</taxon>
    </lineage>
</organism>
<accession>C8VBC8</accession>
<sequence length="79" mass="8124">MTSPAVTSTPRAPSVITPTFSQKDIYTALMAKSLDVADTTGTGTAAATTPTRSKASPSAFEYPPPPPPSPVESRSPNAF</sequence>
<gene>
    <name evidence="2" type="ORF">ANIA_11563</name>
</gene>
<dbReference type="KEGG" id="ani:ANIA_11563"/>
<dbReference type="EMBL" id="BN001304">
    <property type="protein sequence ID" value="CBF79411.1"/>
    <property type="molecule type" value="Genomic_DNA"/>
</dbReference>
<feature type="region of interest" description="Disordered" evidence="1">
    <location>
        <begin position="40"/>
        <end position="79"/>
    </location>
</feature>
<protein>
    <submittedName>
        <fullName evidence="2">Uncharacterized protein</fullName>
    </submittedName>
</protein>
<dbReference type="Proteomes" id="UP000000560">
    <property type="component" value="Chromosome IV"/>
</dbReference>
<dbReference type="AlphaFoldDB" id="C8VBC8"/>
<evidence type="ECO:0000313" key="3">
    <source>
        <dbReference type="Proteomes" id="UP000000560"/>
    </source>
</evidence>
<proteinExistence type="predicted"/>
<dbReference type="RefSeq" id="XP_050467960.1">
    <property type="nucleotide sequence ID" value="XM_050611994.1"/>
</dbReference>
<dbReference type="InParanoid" id="C8VBC8"/>
<dbReference type="OrthoDB" id="10560516at2759"/>
<dbReference type="VEuPathDB" id="FungiDB:AN11563"/>
<reference evidence="3" key="2">
    <citation type="journal article" date="2009" name="Fungal Genet. Biol.">
        <title>The 2008 update of the Aspergillus nidulans genome annotation: a community effort.</title>
        <authorList>
            <person name="Wortman J.R."/>
            <person name="Gilsenan J.M."/>
            <person name="Joardar V."/>
            <person name="Deegan J."/>
            <person name="Clutterbuck J."/>
            <person name="Andersen M.R."/>
            <person name="Archer D."/>
            <person name="Bencina M."/>
            <person name="Braus G."/>
            <person name="Coutinho P."/>
            <person name="von Dohren H."/>
            <person name="Doonan J."/>
            <person name="Driessen A.J."/>
            <person name="Durek P."/>
            <person name="Espeso E."/>
            <person name="Fekete E."/>
            <person name="Flipphi M."/>
            <person name="Estrada C.G."/>
            <person name="Geysens S."/>
            <person name="Goldman G."/>
            <person name="de Groot P.W."/>
            <person name="Hansen K."/>
            <person name="Harris S.D."/>
            <person name="Heinekamp T."/>
            <person name="Helmstaedt K."/>
            <person name="Henrissat B."/>
            <person name="Hofmann G."/>
            <person name="Homan T."/>
            <person name="Horio T."/>
            <person name="Horiuchi H."/>
            <person name="James S."/>
            <person name="Jones M."/>
            <person name="Karaffa L."/>
            <person name="Karanyi Z."/>
            <person name="Kato M."/>
            <person name="Keller N."/>
            <person name="Kelly D.E."/>
            <person name="Kiel J.A."/>
            <person name="Kim J.M."/>
            <person name="van der Klei I.J."/>
            <person name="Klis F.M."/>
            <person name="Kovalchuk A."/>
            <person name="Krasevec N."/>
            <person name="Kubicek C.P."/>
            <person name="Liu B."/>
            <person name="Maccabe A."/>
            <person name="Meyer V."/>
            <person name="Mirabito P."/>
            <person name="Miskei M."/>
            <person name="Mos M."/>
            <person name="Mullins J."/>
            <person name="Nelson D.R."/>
            <person name="Nielsen J."/>
            <person name="Oakley B.R."/>
            <person name="Osmani S.A."/>
            <person name="Pakula T."/>
            <person name="Paszewski A."/>
            <person name="Paulsen I."/>
            <person name="Pilsyk S."/>
            <person name="Pocsi I."/>
            <person name="Punt P.J."/>
            <person name="Ram A.F."/>
            <person name="Ren Q."/>
            <person name="Robellet X."/>
            <person name="Robson G."/>
            <person name="Seiboth B."/>
            <person name="van Solingen P."/>
            <person name="Specht T."/>
            <person name="Sun J."/>
            <person name="Taheri-Talesh N."/>
            <person name="Takeshita N."/>
            <person name="Ussery D."/>
            <person name="vanKuyk P.A."/>
            <person name="Visser H."/>
            <person name="van de Vondervoort P.J."/>
            <person name="de Vries R.P."/>
            <person name="Walton J."/>
            <person name="Xiang X."/>
            <person name="Xiong Y."/>
            <person name="Zeng A.P."/>
            <person name="Brandt B.W."/>
            <person name="Cornell M.J."/>
            <person name="van den Hondel C.A."/>
            <person name="Visser J."/>
            <person name="Oliver S.G."/>
            <person name="Turner G."/>
        </authorList>
    </citation>
    <scope>GENOME REANNOTATION</scope>
    <source>
        <strain evidence="3">FGSC A4 / ATCC 38163 / CBS 112.46 / NRRL 194 / M139</strain>
    </source>
</reference>
<evidence type="ECO:0000256" key="1">
    <source>
        <dbReference type="SAM" id="MobiDB-lite"/>
    </source>
</evidence>
<dbReference type="GeneID" id="74897131"/>
<dbReference type="HOGENOM" id="CLU_2606009_0_0_1"/>